<accession>A0A4R6KEU8</accession>
<dbReference type="EMBL" id="SNWQ01000006">
    <property type="protein sequence ID" value="TDO49182.1"/>
    <property type="molecule type" value="Genomic_DNA"/>
</dbReference>
<keyword evidence="1" id="KW-0472">Membrane</keyword>
<comment type="caution">
    <text evidence="2">The sequence shown here is derived from an EMBL/GenBank/DDBJ whole genome shotgun (WGS) entry which is preliminary data.</text>
</comment>
<dbReference type="Proteomes" id="UP000295388">
    <property type="component" value="Unassembled WGS sequence"/>
</dbReference>
<evidence type="ECO:0000256" key="1">
    <source>
        <dbReference type="SAM" id="Phobius"/>
    </source>
</evidence>
<organism evidence="2 3">
    <name type="scientific">Kribbella caucasensis</name>
    <dbReference type="NCBI Taxonomy" id="2512215"/>
    <lineage>
        <taxon>Bacteria</taxon>
        <taxon>Bacillati</taxon>
        <taxon>Actinomycetota</taxon>
        <taxon>Actinomycetes</taxon>
        <taxon>Propionibacteriales</taxon>
        <taxon>Kribbellaceae</taxon>
        <taxon>Kribbella</taxon>
    </lineage>
</organism>
<protein>
    <submittedName>
        <fullName evidence="2">Uncharacterized protein DUF998</fullName>
    </submittedName>
</protein>
<dbReference type="AlphaFoldDB" id="A0A4R6KEU8"/>
<feature type="transmembrane region" description="Helical" evidence="1">
    <location>
        <begin position="52"/>
        <end position="69"/>
    </location>
</feature>
<evidence type="ECO:0000313" key="3">
    <source>
        <dbReference type="Proteomes" id="UP000295388"/>
    </source>
</evidence>
<feature type="transmembrane region" description="Helical" evidence="1">
    <location>
        <begin position="20"/>
        <end position="40"/>
    </location>
</feature>
<sequence length="130" mass="13927">MSGYPLGTPDALDYATLGALHDGFSLPAFLGLALAQVVLARGRGWRWPTYSLLSATTFVVFFLLAGQGFSQAESLVDMAGLFQRLSVIVGWTWTVVLAVRLLTRRAAGCATLGLRGWSGHESESVGVFPH</sequence>
<name>A0A4R6KEU8_9ACTN</name>
<dbReference type="InterPro" id="IPR009339">
    <property type="entry name" value="DUF998"/>
</dbReference>
<proteinExistence type="predicted"/>
<dbReference type="Pfam" id="PF06197">
    <property type="entry name" value="DUF998"/>
    <property type="match status" value="1"/>
</dbReference>
<keyword evidence="3" id="KW-1185">Reference proteome</keyword>
<keyword evidence="1" id="KW-1133">Transmembrane helix</keyword>
<gene>
    <name evidence="2" type="ORF">EV643_106151</name>
</gene>
<keyword evidence="1" id="KW-0812">Transmembrane</keyword>
<evidence type="ECO:0000313" key="2">
    <source>
        <dbReference type="EMBL" id="TDO49182.1"/>
    </source>
</evidence>
<reference evidence="2 3" key="1">
    <citation type="submission" date="2019-03" db="EMBL/GenBank/DDBJ databases">
        <title>Genomic Encyclopedia of Type Strains, Phase III (KMG-III): the genomes of soil and plant-associated and newly described type strains.</title>
        <authorList>
            <person name="Whitman W."/>
        </authorList>
    </citation>
    <scope>NUCLEOTIDE SEQUENCE [LARGE SCALE GENOMIC DNA]</scope>
    <source>
        <strain evidence="2 3">VKM Ac-2527</strain>
    </source>
</reference>
<feature type="transmembrane region" description="Helical" evidence="1">
    <location>
        <begin position="81"/>
        <end position="102"/>
    </location>
</feature>